<dbReference type="InterPro" id="IPR011676">
    <property type="entry name" value="DUF1618"/>
</dbReference>
<dbReference type="EMBL" id="JACEFO010002150">
    <property type="protein sequence ID" value="KAF8677239.1"/>
    <property type="molecule type" value="Genomic_DNA"/>
</dbReference>
<reference evidence="2" key="1">
    <citation type="submission" date="2020-07" db="EMBL/GenBank/DDBJ databases">
        <title>Genome sequence and genetic diversity analysis of an under-domesticated orphan crop, white fonio (Digitaria exilis).</title>
        <authorList>
            <person name="Bennetzen J.L."/>
            <person name="Chen S."/>
            <person name="Ma X."/>
            <person name="Wang X."/>
            <person name="Yssel A.E.J."/>
            <person name="Chaluvadi S.R."/>
            <person name="Johnson M."/>
            <person name="Gangashetty P."/>
            <person name="Hamidou F."/>
            <person name="Sanogo M.D."/>
            <person name="Zwaenepoel A."/>
            <person name="Wallace J."/>
            <person name="Van De Peer Y."/>
            <person name="Van Deynze A."/>
        </authorList>
    </citation>
    <scope>NUCLEOTIDE SEQUENCE</scope>
    <source>
        <tissue evidence="2">Leaves</tissue>
    </source>
</reference>
<dbReference type="Pfam" id="PF07762">
    <property type="entry name" value="DUF1618"/>
    <property type="match status" value="1"/>
</dbReference>
<dbReference type="OrthoDB" id="682605at2759"/>
<feature type="domain" description="DUF1618" evidence="1">
    <location>
        <begin position="19"/>
        <end position="115"/>
    </location>
</feature>
<proteinExistence type="predicted"/>
<protein>
    <recommendedName>
        <fullName evidence="1">DUF1618 domain-containing protein</fullName>
    </recommendedName>
</protein>
<evidence type="ECO:0000259" key="1">
    <source>
        <dbReference type="Pfam" id="PF07762"/>
    </source>
</evidence>
<evidence type="ECO:0000313" key="3">
    <source>
        <dbReference type="Proteomes" id="UP000636709"/>
    </source>
</evidence>
<name>A0A835EB14_9POAL</name>
<dbReference type="Proteomes" id="UP000636709">
    <property type="component" value="Unassembled WGS sequence"/>
</dbReference>
<keyword evidence="3" id="KW-1185">Reference proteome</keyword>
<dbReference type="AlphaFoldDB" id="A0A835EB14"/>
<gene>
    <name evidence="2" type="ORF">HU200_046718</name>
</gene>
<comment type="caution">
    <text evidence="2">The sequence shown here is derived from an EMBL/GenBank/DDBJ whole genome shotgun (WGS) entry which is preliminary data.</text>
</comment>
<sequence>MRVPVLHSGDHALDTHAGCILFCDVFAKPNPTVSYLRLPLDEFPKTNNRSRACSWLYRCVSAVDDGNVMTLGMGHYVLMLDGVDKWGKETIGSVVWHKDWTVTSDELWSANPPELLPRSPR</sequence>
<evidence type="ECO:0000313" key="2">
    <source>
        <dbReference type="EMBL" id="KAF8677239.1"/>
    </source>
</evidence>
<accession>A0A835EB14</accession>
<organism evidence="2 3">
    <name type="scientific">Digitaria exilis</name>
    <dbReference type="NCBI Taxonomy" id="1010633"/>
    <lineage>
        <taxon>Eukaryota</taxon>
        <taxon>Viridiplantae</taxon>
        <taxon>Streptophyta</taxon>
        <taxon>Embryophyta</taxon>
        <taxon>Tracheophyta</taxon>
        <taxon>Spermatophyta</taxon>
        <taxon>Magnoliopsida</taxon>
        <taxon>Liliopsida</taxon>
        <taxon>Poales</taxon>
        <taxon>Poaceae</taxon>
        <taxon>PACMAD clade</taxon>
        <taxon>Panicoideae</taxon>
        <taxon>Panicodae</taxon>
        <taxon>Paniceae</taxon>
        <taxon>Anthephorinae</taxon>
        <taxon>Digitaria</taxon>
    </lineage>
</organism>